<evidence type="ECO:0000259" key="3">
    <source>
        <dbReference type="PROSITE" id="PS50977"/>
    </source>
</evidence>
<dbReference type="SUPFAM" id="SSF46689">
    <property type="entry name" value="Homeodomain-like"/>
    <property type="match status" value="1"/>
</dbReference>
<protein>
    <submittedName>
        <fullName evidence="4">TetR/AcrR family transcriptional regulator</fullName>
    </submittedName>
</protein>
<keyword evidence="5" id="KW-1185">Reference proteome</keyword>
<dbReference type="Gene3D" id="1.10.10.60">
    <property type="entry name" value="Homeodomain-like"/>
    <property type="match status" value="1"/>
</dbReference>
<gene>
    <name evidence="4" type="ORF">ACFOEN_16455</name>
</gene>
<dbReference type="Gene3D" id="1.10.357.10">
    <property type="entry name" value="Tetracycline Repressor, domain 2"/>
    <property type="match status" value="1"/>
</dbReference>
<evidence type="ECO:0000313" key="5">
    <source>
        <dbReference type="Proteomes" id="UP001595556"/>
    </source>
</evidence>
<sequence length="202" mass="22508">MPLIDISQSVVERTLSAARTRFFEAGFDPDFVPQVAQAAGLLVSEIERHFGDGHGLMRAVIEREADAIRIGLPLLPRTEAEYWQTVVTYGTNLLELLNRPEVIALDRLLHAQALRDNGLGAVFFECTYGRCLQEIHEMLAFGQSAGFIRDGGPPEHLAEMLLAAWEGMAFPRARLGLTTRPYPAPEHWSAACVYTLFKGQVW</sequence>
<evidence type="ECO:0000256" key="2">
    <source>
        <dbReference type="PROSITE-ProRule" id="PRU00335"/>
    </source>
</evidence>
<dbReference type="RefSeq" id="WP_377305809.1">
    <property type="nucleotide sequence ID" value="NZ_CP180191.1"/>
</dbReference>
<feature type="domain" description="HTH tetR-type" evidence="3">
    <location>
        <begin position="8"/>
        <end position="68"/>
    </location>
</feature>
<dbReference type="SUPFAM" id="SSF48498">
    <property type="entry name" value="Tetracyclin repressor-like, C-terminal domain"/>
    <property type="match status" value="1"/>
</dbReference>
<dbReference type="InterPro" id="IPR039536">
    <property type="entry name" value="TetR_C_Proteobacteria"/>
</dbReference>
<organism evidence="4 5">
    <name type="scientific">Piscinibacterium candidicorallinum</name>
    <dbReference type="NCBI Taxonomy" id="1793872"/>
    <lineage>
        <taxon>Bacteria</taxon>
        <taxon>Pseudomonadati</taxon>
        <taxon>Pseudomonadota</taxon>
        <taxon>Betaproteobacteria</taxon>
        <taxon>Burkholderiales</taxon>
        <taxon>Piscinibacterium</taxon>
    </lineage>
</organism>
<dbReference type="EMBL" id="JBHRTI010000010">
    <property type="protein sequence ID" value="MFC3149215.1"/>
    <property type="molecule type" value="Genomic_DNA"/>
</dbReference>
<reference evidence="5" key="1">
    <citation type="journal article" date="2019" name="Int. J. Syst. Evol. Microbiol.">
        <title>The Global Catalogue of Microorganisms (GCM) 10K type strain sequencing project: providing services to taxonomists for standard genome sequencing and annotation.</title>
        <authorList>
            <consortium name="The Broad Institute Genomics Platform"/>
            <consortium name="The Broad Institute Genome Sequencing Center for Infectious Disease"/>
            <person name="Wu L."/>
            <person name="Ma J."/>
        </authorList>
    </citation>
    <scope>NUCLEOTIDE SEQUENCE [LARGE SCALE GENOMIC DNA]</scope>
    <source>
        <strain evidence="5">KCTC 52168</strain>
    </source>
</reference>
<name>A0ABV7H9S6_9BURK</name>
<dbReference type="Proteomes" id="UP001595556">
    <property type="component" value="Unassembled WGS sequence"/>
</dbReference>
<keyword evidence="1 2" id="KW-0238">DNA-binding</keyword>
<comment type="caution">
    <text evidence="4">The sequence shown here is derived from an EMBL/GenBank/DDBJ whole genome shotgun (WGS) entry which is preliminary data.</text>
</comment>
<dbReference type="InterPro" id="IPR036271">
    <property type="entry name" value="Tet_transcr_reg_TetR-rel_C_sf"/>
</dbReference>
<proteinExistence type="predicted"/>
<evidence type="ECO:0000313" key="4">
    <source>
        <dbReference type="EMBL" id="MFC3149215.1"/>
    </source>
</evidence>
<evidence type="ECO:0000256" key="1">
    <source>
        <dbReference type="ARBA" id="ARBA00023125"/>
    </source>
</evidence>
<accession>A0ABV7H9S6</accession>
<dbReference type="Pfam" id="PF14246">
    <property type="entry name" value="TetR_C_7"/>
    <property type="match status" value="1"/>
</dbReference>
<dbReference type="InterPro" id="IPR009057">
    <property type="entry name" value="Homeodomain-like_sf"/>
</dbReference>
<dbReference type="PROSITE" id="PS50977">
    <property type="entry name" value="HTH_TETR_2"/>
    <property type="match status" value="1"/>
</dbReference>
<dbReference type="InterPro" id="IPR001647">
    <property type="entry name" value="HTH_TetR"/>
</dbReference>
<feature type="DNA-binding region" description="H-T-H motif" evidence="2">
    <location>
        <begin position="31"/>
        <end position="50"/>
    </location>
</feature>